<proteinExistence type="predicted"/>
<protein>
    <submittedName>
        <fullName evidence="2">Uncharacterized protein</fullName>
    </submittedName>
</protein>
<dbReference type="InterPro" id="IPR016024">
    <property type="entry name" value="ARM-type_fold"/>
</dbReference>
<dbReference type="STRING" id="1903181.BTN85_2011"/>
<gene>
    <name evidence="2" type="ORF">BTN85_2011</name>
</gene>
<keyword evidence="1" id="KW-0175">Coiled coil</keyword>
<feature type="coiled-coil region" evidence="1">
    <location>
        <begin position="632"/>
        <end position="659"/>
    </location>
</feature>
<accession>A0A1Q6DSQ1</accession>
<evidence type="ECO:0000313" key="2">
    <source>
        <dbReference type="EMBL" id="OKY77361.1"/>
    </source>
</evidence>
<evidence type="ECO:0000313" key="3">
    <source>
        <dbReference type="Proteomes" id="UP000185744"/>
    </source>
</evidence>
<dbReference type="SUPFAM" id="SSF48371">
    <property type="entry name" value="ARM repeat"/>
    <property type="match status" value="1"/>
</dbReference>
<dbReference type="InParanoid" id="A0A1Q6DSQ1"/>
<reference evidence="2" key="1">
    <citation type="submission" date="2016-12" db="EMBL/GenBank/DDBJ databases">
        <title>Discovery of methanogenic haloarchaea.</title>
        <authorList>
            <person name="Sorokin D.Y."/>
            <person name="Makarova K.S."/>
            <person name="Abbas B."/>
            <person name="Ferrer M."/>
            <person name="Golyshin P.N."/>
        </authorList>
    </citation>
    <scope>NUCLEOTIDE SEQUENCE [LARGE SCALE GENOMIC DNA]</scope>
    <source>
        <strain evidence="2">HMET1</strain>
    </source>
</reference>
<keyword evidence="3" id="KW-1185">Reference proteome</keyword>
<dbReference type="AlphaFoldDB" id="A0A1Q6DSQ1"/>
<evidence type="ECO:0000256" key="1">
    <source>
        <dbReference type="SAM" id="Coils"/>
    </source>
</evidence>
<name>A0A1Q6DSQ1_METT1</name>
<dbReference type="EMBL" id="MSDW01000002">
    <property type="protein sequence ID" value="OKY77361.1"/>
    <property type="molecule type" value="Genomic_DNA"/>
</dbReference>
<dbReference type="Proteomes" id="UP000185744">
    <property type="component" value="Unassembled WGS sequence"/>
</dbReference>
<sequence length="664" mass="77961">MNFLDSDPERKLSNNMEELKEKINEKGKQYRNEGYRDNIKILIKSLDSPRIKEEKKIKASRILKEIFLAKEVNVRSFKNELIEKIDSKNNFKVVSNILFIIDYILSIYGGKNGVKLDKEELKKFIDLSQIIFDKNEFEDSSDSYIRDVSLKSLRLLTLYSVLFPEEIGAFVDRSYLNKFLYSKKSSEYHKVDSLNLILNIRNNIPKEFEEIVKELYTRFESDKDKRKDVILPLVYLTHFKNLKCNTPCGSVPIDSKFIPEKISLLLESNDPIERKKALKAFYLINKEQPWIGRKYLEKIVSVKKPTDEKLEQKIIFLKSAVLAQLKQNYPEELRPYRDEAIKNYETILEDIDKYNSYNPWSSSYPKGIIFQEVLEEKPKLLLKQLDNILKSKGSFFDKSMGNAILEVIEENPRLIKDYKNEIYVLVNSFYSKLGPRFLRKIAEKNPDQTMTLIQWLINKCDLKSGTNSLIEEVEILRERNRALKTLKLIVESNVDIIISFLDDLKKLLENCSDGKNRLILVQVFKLISKKYSRKVKEIEEDLVEIFRDSNPKRQEDFSVNLMEIAGNIESRKISDLVYPKLRDTQLTKKKKIIVNKSLLKLKIKELKRKNNSLEFSDINFSDIDECIGKGNLDEANKIIKDLETNLERYQSTKKQLIKKIEKIL</sequence>
<organism evidence="2 3">
    <name type="scientific">Methanohalarchaeum thermophilum</name>
    <dbReference type="NCBI Taxonomy" id="1903181"/>
    <lineage>
        <taxon>Archaea</taxon>
        <taxon>Methanobacteriati</taxon>
        <taxon>Methanobacteriota</taxon>
        <taxon>Methanonatronarchaeia</taxon>
        <taxon>Methanonatronarchaeales</taxon>
        <taxon>Methanonatronarchaeaceae</taxon>
        <taxon>Candidatus Methanohalarchaeum</taxon>
    </lineage>
</organism>
<comment type="caution">
    <text evidence="2">The sequence shown here is derived from an EMBL/GenBank/DDBJ whole genome shotgun (WGS) entry which is preliminary data.</text>
</comment>